<evidence type="ECO:0000313" key="2">
    <source>
        <dbReference type="Proteomes" id="UP000054995"/>
    </source>
</evidence>
<gene>
    <name evidence="1" type="ORF">T4D_3796</name>
</gene>
<sequence>MPQAEIETIPVVTLVWHFNSAVDAFPNQLIVILLKILKNKFNTINALNLNETRKTIALEKKRKKTLESER</sequence>
<proteinExistence type="predicted"/>
<protein>
    <submittedName>
        <fullName evidence="1">Uncharacterized protein</fullName>
    </submittedName>
</protein>
<evidence type="ECO:0000313" key="1">
    <source>
        <dbReference type="EMBL" id="KRY91922.1"/>
    </source>
</evidence>
<dbReference type="EMBL" id="JYDT01000010">
    <property type="protein sequence ID" value="KRY91922.1"/>
    <property type="molecule type" value="Genomic_DNA"/>
</dbReference>
<accession>A0A0V1G1C4</accession>
<dbReference type="Proteomes" id="UP000054995">
    <property type="component" value="Unassembled WGS sequence"/>
</dbReference>
<keyword evidence="2" id="KW-1185">Reference proteome</keyword>
<organism evidence="1 2">
    <name type="scientific">Trichinella pseudospiralis</name>
    <name type="common">Parasitic roundworm</name>
    <dbReference type="NCBI Taxonomy" id="6337"/>
    <lineage>
        <taxon>Eukaryota</taxon>
        <taxon>Metazoa</taxon>
        <taxon>Ecdysozoa</taxon>
        <taxon>Nematoda</taxon>
        <taxon>Enoplea</taxon>
        <taxon>Dorylaimia</taxon>
        <taxon>Trichinellida</taxon>
        <taxon>Trichinellidae</taxon>
        <taxon>Trichinella</taxon>
    </lineage>
</organism>
<comment type="caution">
    <text evidence="1">The sequence shown here is derived from an EMBL/GenBank/DDBJ whole genome shotgun (WGS) entry which is preliminary data.</text>
</comment>
<reference evidence="1 2" key="1">
    <citation type="submission" date="2015-01" db="EMBL/GenBank/DDBJ databases">
        <title>Evolution of Trichinella species and genotypes.</title>
        <authorList>
            <person name="Korhonen P.K."/>
            <person name="Edoardo P."/>
            <person name="Giuseppe L.R."/>
            <person name="Gasser R.B."/>
        </authorList>
    </citation>
    <scope>NUCLEOTIDE SEQUENCE [LARGE SCALE GENOMIC DNA]</scope>
    <source>
        <strain evidence="1">ISS470</strain>
    </source>
</reference>
<name>A0A0V1G1C4_TRIPS</name>
<dbReference type="AlphaFoldDB" id="A0A0V1G1C4"/>